<dbReference type="Pfam" id="PF24035">
    <property type="entry name" value="DUF7344"/>
    <property type="match status" value="1"/>
</dbReference>
<organism evidence="3 4">
    <name type="scientific">Haloterrigena salifodinae</name>
    <dbReference type="NCBI Taxonomy" id="2675099"/>
    <lineage>
        <taxon>Archaea</taxon>
        <taxon>Methanobacteriati</taxon>
        <taxon>Methanobacteriota</taxon>
        <taxon>Stenosarchaea group</taxon>
        <taxon>Halobacteria</taxon>
        <taxon>Halobacteriales</taxon>
        <taxon>Natrialbaceae</taxon>
        <taxon>Haloterrigena</taxon>
    </lineage>
</organism>
<accession>A0A8T8DX70</accession>
<evidence type="ECO:0000313" key="4">
    <source>
        <dbReference type="Proteomes" id="UP000637819"/>
    </source>
</evidence>
<name>A0A8T8DX70_9EURY</name>
<keyword evidence="4" id="KW-1185">Reference proteome</keyword>
<feature type="domain" description="DUF7344" evidence="2">
    <location>
        <begin position="26"/>
        <end position="95"/>
    </location>
</feature>
<gene>
    <name evidence="3" type="ORF">JMJ58_12200</name>
</gene>
<feature type="compositionally biased region" description="Basic and acidic residues" evidence="1">
    <location>
        <begin position="117"/>
        <end position="127"/>
    </location>
</feature>
<evidence type="ECO:0000256" key="1">
    <source>
        <dbReference type="SAM" id="MobiDB-lite"/>
    </source>
</evidence>
<sequence length="127" mass="13793">MVVAGSVVDIERLAQVTNCSIEAAATLLGSSRTRIALRVLSRCDPPVSLDRLAADVAAVDDERTRMAVRITLVHATLPKLEDYGLLEYDLRSGTVHLSGPLVALEEPLGTLPDGDDRESSDVRDRRR</sequence>
<dbReference type="GeneID" id="62875898"/>
<evidence type="ECO:0000259" key="2">
    <source>
        <dbReference type="Pfam" id="PF24035"/>
    </source>
</evidence>
<dbReference type="EMBL" id="CP069188">
    <property type="protein sequence ID" value="QRV13716.1"/>
    <property type="molecule type" value="Genomic_DNA"/>
</dbReference>
<dbReference type="KEGG" id="hsal:JMJ58_12200"/>
<dbReference type="InterPro" id="IPR055768">
    <property type="entry name" value="DUF7344"/>
</dbReference>
<dbReference type="AlphaFoldDB" id="A0A8T8DX70"/>
<dbReference type="RefSeq" id="WP_126662164.1">
    <property type="nucleotide sequence ID" value="NZ_CP069188.1"/>
</dbReference>
<evidence type="ECO:0000313" key="3">
    <source>
        <dbReference type="EMBL" id="QRV13716.1"/>
    </source>
</evidence>
<protein>
    <recommendedName>
        <fullName evidence="2">DUF7344 domain-containing protein</fullName>
    </recommendedName>
</protein>
<dbReference type="OrthoDB" id="247722at2157"/>
<dbReference type="Proteomes" id="UP000637819">
    <property type="component" value="Chromosome"/>
</dbReference>
<proteinExistence type="predicted"/>
<reference evidence="3 4" key="1">
    <citation type="submission" date="2021-01" db="EMBL/GenBank/DDBJ databases">
        <title>Genome Sequence and Methylation Pattern of Haloterrigena salifodinae BOL5-1, An Extremely Halophilic Archaeon from a Bolivian Salt Mine.</title>
        <authorList>
            <person name="DasSarma P."/>
            <person name="Anton B.P."/>
            <person name="DasSarma S.L."/>
            <person name="von Ehrenheim H.A.L."/>
            <person name="Martinez F.L."/>
            <person name="Guzman D."/>
            <person name="Roberts R.J."/>
            <person name="DasSarma S."/>
        </authorList>
    </citation>
    <scope>NUCLEOTIDE SEQUENCE [LARGE SCALE GENOMIC DNA]</scope>
    <source>
        <strain evidence="3 4">BOL5-1</strain>
    </source>
</reference>
<feature type="region of interest" description="Disordered" evidence="1">
    <location>
        <begin position="105"/>
        <end position="127"/>
    </location>
</feature>